<gene>
    <name evidence="3" type="ORF">AFUS01_LOCUS12253</name>
</gene>
<organism evidence="3 4">
    <name type="scientific">Allacma fusca</name>
    <dbReference type="NCBI Taxonomy" id="39272"/>
    <lineage>
        <taxon>Eukaryota</taxon>
        <taxon>Metazoa</taxon>
        <taxon>Ecdysozoa</taxon>
        <taxon>Arthropoda</taxon>
        <taxon>Hexapoda</taxon>
        <taxon>Collembola</taxon>
        <taxon>Symphypleona</taxon>
        <taxon>Sminthuridae</taxon>
        <taxon>Allacma</taxon>
    </lineage>
</organism>
<sequence>MGLLPKSLFWLAIVLAISHAESAMRAVGGVHTADSGSFTSDTSGDNIQGTDISSLYAIGCKTPNSTLQYEIVEIHPEAECYTFDEFNGVLAGNDLIQGTTFTSTDIGVPRNGQFGVAFISVKQTDNQGRFKVKWNCRASSSSDTTCSLNYVNQLAGKVESNKFNQHECSIYVFQNEPCGKYPLAFETTMARECNVFSNEECPTVTMVETKDNFMRAASKMGQLKWARYDTWSTNNVIVITKQVPAYSDTPNNYMFEWNEITNGTASTDTPEPPASTTTPTTTTTTTTPTTTTSTTTTTTTTTTPTTTTTTTTPTTTTSTSTTTTTPVPTPQPDLINQCGGKFSLSGGKTSKLSWMTDGSYYENNQNCAWLVQSDEDATLVCLTAEQLEKGYDGFYIVYVDVNNAIVYIKLTSSYFNSCFTINASHFVLVFGSDGSVRSHGCDITFTPTGGNVINKDAGRDIQWVNPNATIGSVYVPGSQLSSAPSGTHTSFFVSRDLSKSIRGKINCNPDNGDVCNCAALPRYVSTAAPDTNFASWPGSADNTDINFDTRECLFCSYIRPNTAAITEGCEISWEAY</sequence>
<dbReference type="Proteomes" id="UP000708208">
    <property type="component" value="Unassembled WGS sequence"/>
</dbReference>
<keyword evidence="2" id="KW-0732">Signal</keyword>
<reference evidence="3" key="1">
    <citation type="submission" date="2021-06" db="EMBL/GenBank/DDBJ databases">
        <authorList>
            <person name="Hodson N. C."/>
            <person name="Mongue J. A."/>
            <person name="Jaron S. K."/>
        </authorList>
    </citation>
    <scope>NUCLEOTIDE SEQUENCE</scope>
</reference>
<dbReference type="AlphaFoldDB" id="A0A8J2JNP1"/>
<evidence type="ECO:0000256" key="1">
    <source>
        <dbReference type="SAM" id="MobiDB-lite"/>
    </source>
</evidence>
<evidence type="ECO:0000313" key="4">
    <source>
        <dbReference type="Proteomes" id="UP000708208"/>
    </source>
</evidence>
<feature type="compositionally biased region" description="Low complexity" evidence="1">
    <location>
        <begin position="264"/>
        <end position="326"/>
    </location>
</feature>
<evidence type="ECO:0000313" key="3">
    <source>
        <dbReference type="EMBL" id="CAG7723149.1"/>
    </source>
</evidence>
<proteinExistence type="predicted"/>
<dbReference type="EMBL" id="CAJVCH010096012">
    <property type="protein sequence ID" value="CAG7723149.1"/>
    <property type="molecule type" value="Genomic_DNA"/>
</dbReference>
<name>A0A8J2JNP1_9HEXA</name>
<comment type="caution">
    <text evidence="3">The sequence shown here is derived from an EMBL/GenBank/DDBJ whole genome shotgun (WGS) entry which is preliminary data.</text>
</comment>
<evidence type="ECO:0000256" key="2">
    <source>
        <dbReference type="SAM" id="SignalP"/>
    </source>
</evidence>
<feature type="chain" id="PRO_5035194049" evidence="2">
    <location>
        <begin position="21"/>
        <end position="576"/>
    </location>
</feature>
<keyword evidence="4" id="KW-1185">Reference proteome</keyword>
<feature type="signal peptide" evidence="2">
    <location>
        <begin position="1"/>
        <end position="20"/>
    </location>
</feature>
<protein>
    <submittedName>
        <fullName evidence="3">Uncharacterized protein</fullName>
    </submittedName>
</protein>
<accession>A0A8J2JNP1</accession>
<feature type="region of interest" description="Disordered" evidence="1">
    <location>
        <begin position="262"/>
        <end position="333"/>
    </location>
</feature>